<comment type="caution">
    <text evidence="5">The sequence shown here is derived from an EMBL/GenBank/DDBJ whole genome shotgun (WGS) entry which is preliminary data.</text>
</comment>
<dbReference type="Proteomes" id="UP000270219">
    <property type="component" value="Unassembled WGS sequence"/>
</dbReference>
<reference evidence="5 6" key="1">
    <citation type="submission" date="2018-10" db="EMBL/GenBank/DDBJ databases">
        <title>Oceanobacillus sp. YLB-02 draft genome.</title>
        <authorList>
            <person name="Yu L."/>
        </authorList>
    </citation>
    <scope>NUCLEOTIDE SEQUENCE [LARGE SCALE GENOMIC DNA]</scope>
    <source>
        <strain evidence="5 6">YLB-02</strain>
    </source>
</reference>
<feature type="compositionally biased region" description="Low complexity" evidence="1">
    <location>
        <begin position="60"/>
        <end position="74"/>
    </location>
</feature>
<dbReference type="InterPro" id="IPR025645">
    <property type="entry name" value="DUF4349"/>
</dbReference>
<evidence type="ECO:0000256" key="2">
    <source>
        <dbReference type="SAM" id="Phobius"/>
    </source>
</evidence>
<dbReference type="RefSeq" id="WP_121522043.1">
    <property type="nucleotide sequence ID" value="NZ_RCHR01000002.1"/>
</dbReference>
<gene>
    <name evidence="5" type="ORF">D8M04_06210</name>
</gene>
<feature type="region of interest" description="Disordered" evidence="1">
    <location>
        <begin position="24"/>
        <end position="74"/>
    </location>
</feature>
<dbReference type="Pfam" id="PF14257">
    <property type="entry name" value="DUF4349"/>
    <property type="match status" value="1"/>
</dbReference>
<keyword evidence="6" id="KW-1185">Reference proteome</keyword>
<evidence type="ECO:0000256" key="1">
    <source>
        <dbReference type="SAM" id="MobiDB-lite"/>
    </source>
</evidence>
<keyword evidence="2" id="KW-0812">Transmembrane</keyword>
<feature type="domain" description="DUF4349" evidence="4">
    <location>
        <begin position="79"/>
        <end position="291"/>
    </location>
</feature>
<dbReference type="OrthoDB" id="5381491at2"/>
<feature type="signal peptide" evidence="3">
    <location>
        <begin position="1"/>
        <end position="19"/>
    </location>
</feature>
<evidence type="ECO:0000313" key="5">
    <source>
        <dbReference type="EMBL" id="RLL46792.1"/>
    </source>
</evidence>
<feature type="chain" id="PRO_5038413691" evidence="3">
    <location>
        <begin position="20"/>
        <end position="305"/>
    </location>
</feature>
<organism evidence="5 6">
    <name type="scientific">Oceanobacillus piezotolerans</name>
    <dbReference type="NCBI Taxonomy" id="2448030"/>
    <lineage>
        <taxon>Bacteria</taxon>
        <taxon>Bacillati</taxon>
        <taxon>Bacillota</taxon>
        <taxon>Bacilli</taxon>
        <taxon>Bacillales</taxon>
        <taxon>Bacillaceae</taxon>
        <taxon>Oceanobacillus</taxon>
    </lineage>
</organism>
<evidence type="ECO:0000256" key="3">
    <source>
        <dbReference type="SAM" id="SignalP"/>
    </source>
</evidence>
<keyword evidence="3" id="KW-0732">Signal</keyword>
<keyword evidence="2" id="KW-0472">Membrane</keyword>
<proteinExistence type="predicted"/>
<sequence>MKKRKIMLWLLILSVIVSACSNTGEESSMEANYDMENSSEEMEIAEPETPSEEFSEAEESAPAQDNEEQVQQVETNTERKIIYNAHLNVEVKNFESSYTNIQNQVAEFDGYVVESSTFGATEGNPPSGQITARIPQTDFRSFIQLVEDGSSKVIDSSVSGQDVTEEYVDLESRLSSKQVVEKRLLGFMEQAEKTEDLLAISNDLATVQEEIEQIVGRMNYLENKSDLATVTIFLQENNTSLPSEGELNTWEKTKDQFMKSIHFLITAASAIFVFVVGNILLFLLVGVLVLFTYLFVRRKRKNHPE</sequence>
<evidence type="ECO:0000259" key="4">
    <source>
        <dbReference type="Pfam" id="PF14257"/>
    </source>
</evidence>
<feature type="compositionally biased region" description="Acidic residues" evidence="1">
    <location>
        <begin position="37"/>
        <end position="59"/>
    </location>
</feature>
<feature type="transmembrane region" description="Helical" evidence="2">
    <location>
        <begin position="263"/>
        <end position="296"/>
    </location>
</feature>
<dbReference type="EMBL" id="RCHR01000002">
    <property type="protein sequence ID" value="RLL46792.1"/>
    <property type="molecule type" value="Genomic_DNA"/>
</dbReference>
<dbReference type="PROSITE" id="PS51257">
    <property type="entry name" value="PROKAR_LIPOPROTEIN"/>
    <property type="match status" value="1"/>
</dbReference>
<keyword evidence="2" id="KW-1133">Transmembrane helix</keyword>
<dbReference type="AlphaFoldDB" id="A0A498DJZ0"/>
<protein>
    <submittedName>
        <fullName evidence="5">DUF4349 domain-containing protein</fullName>
    </submittedName>
</protein>
<accession>A0A498DJZ0</accession>
<name>A0A498DJZ0_9BACI</name>
<evidence type="ECO:0000313" key="6">
    <source>
        <dbReference type="Proteomes" id="UP000270219"/>
    </source>
</evidence>